<feature type="binding site" evidence="12">
    <location>
        <position position="514"/>
    </location>
    <ligand>
        <name>Zn(2+)</name>
        <dbReference type="ChEBI" id="CHEBI:29105"/>
        <label>1</label>
    </ligand>
</feature>
<name>A0A1W1Y2S3_9LACT</name>
<dbReference type="PANTHER" id="PTHR30580:SF0">
    <property type="entry name" value="PRIMOSOMAL PROTEIN N"/>
    <property type="match status" value="1"/>
</dbReference>
<keyword evidence="4 12" id="KW-0547">Nucleotide-binding</keyword>
<feature type="binding site" evidence="12">
    <location>
        <position position="538"/>
    </location>
    <ligand>
        <name>Zn(2+)</name>
        <dbReference type="ChEBI" id="CHEBI:29105"/>
        <label>2</label>
    </ligand>
</feature>
<keyword evidence="16" id="KW-1185">Reference proteome</keyword>
<evidence type="ECO:0000256" key="2">
    <source>
        <dbReference type="ARBA" id="ARBA00022705"/>
    </source>
</evidence>
<feature type="binding site" evidence="12">
    <location>
        <position position="523"/>
    </location>
    <ligand>
        <name>Zn(2+)</name>
        <dbReference type="ChEBI" id="CHEBI:29105"/>
        <label>2</label>
    </ligand>
</feature>
<dbReference type="GO" id="GO:0005524">
    <property type="term" value="F:ATP binding"/>
    <property type="evidence" value="ECO:0007669"/>
    <property type="project" value="UniProtKB-UniRule"/>
</dbReference>
<feature type="binding site" evidence="12">
    <location>
        <position position="541"/>
    </location>
    <ligand>
        <name>Zn(2+)</name>
        <dbReference type="ChEBI" id="CHEBI:29105"/>
        <label>2</label>
    </ligand>
</feature>
<comment type="catalytic activity">
    <reaction evidence="11 12">
        <text>ATP + H2O = ADP + phosphate + H(+)</text>
        <dbReference type="Rhea" id="RHEA:13065"/>
        <dbReference type="ChEBI" id="CHEBI:15377"/>
        <dbReference type="ChEBI" id="CHEBI:15378"/>
        <dbReference type="ChEBI" id="CHEBI:30616"/>
        <dbReference type="ChEBI" id="CHEBI:43474"/>
        <dbReference type="ChEBI" id="CHEBI:456216"/>
        <dbReference type="EC" id="5.6.2.4"/>
    </reaction>
</comment>
<keyword evidence="9 12" id="KW-0238">DNA-binding</keyword>
<evidence type="ECO:0000256" key="11">
    <source>
        <dbReference type="ARBA" id="ARBA00048988"/>
    </source>
</evidence>
<feature type="domain" description="Helicase C-terminal" evidence="14">
    <location>
        <begin position="546"/>
        <end position="703"/>
    </location>
</feature>
<evidence type="ECO:0000259" key="14">
    <source>
        <dbReference type="PROSITE" id="PS51194"/>
    </source>
</evidence>
<evidence type="ECO:0000259" key="13">
    <source>
        <dbReference type="PROSITE" id="PS51192"/>
    </source>
</evidence>
<comment type="function">
    <text evidence="12">Initiates the restart of stalled replication forks, which reloads the replicative helicase on sites other than the origin of replication. Recognizes and binds to abandoned replication forks and remodels them to uncover a helicase loading site. Promotes assembly of the primosome at these replication forks.</text>
</comment>
<feature type="binding site" evidence="12">
    <location>
        <position position="511"/>
    </location>
    <ligand>
        <name>Zn(2+)</name>
        <dbReference type="ChEBI" id="CHEBI:29105"/>
        <label>1</label>
    </ligand>
</feature>
<evidence type="ECO:0000256" key="7">
    <source>
        <dbReference type="ARBA" id="ARBA00022833"/>
    </source>
</evidence>
<dbReference type="FunFam" id="3.40.1440.60:FF:000001">
    <property type="entry name" value="Primosomal protein N"/>
    <property type="match status" value="1"/>
</dbReference>
<dbReference type="PROSITE" id="PS51192">
    <property type="entry name" value="HELICASE_ATP_BIND_1"/>
    <property type="match status" value="1"/>
</dbReference>
<dbReference type="Pfam" id="PF17764">
    <property type="entry name" value="PriA_3primeBD"/>
    <property type="match status" value="1"/>
</dbReference>
<dbReference type="AlphaFoldDB" id="A0A1W1Y2S3"/>
<accession>A0A1W1Y2S3</accession>
<dbReference type="GO" id="GO:0008270">
    <property type="term" value="F:zinc ion binding"/>
    <property type="evidence" value="ECO:0007669"/>
    <property type="project" value="UniProtKB-UniRule"/>
</dbReference>
<evidence type="ECO:0000256" key="10">
    <source>
        <dbReference type="ARBA" id="ARBA00023235"/>
    </source>
</evidence>
<feature type="binding site" evidence="12">
    <location>
        <position position="554"/>
    </location>
    <ligand>
        <name>Zn(2+)</name>
        <dbReference type="ChEBI" id="CHEBI:29105"/>
        <label>1</label>
    </ligand>
</feature>
<dbReference type="CDD" id="cd18804">
    <property type="entry name" value="SF2_C_priA"/>
    <property type="match status" value="1"/>
</dbReference>
<evidence type="ECO:0000256" key="3">
    <source>
        <dbReference type="ARBA" id="ARBA00022723"/>
    </source>
</evidence>
<dbReference type="PROSITE" id="PS51194">
    <property type="entry name" value="HELICASE_CTER"/>
    <property type="match status" value="1"/>
</dbReference>
<dbReference type="PANTHER" id="PTHR30580">
    <property type="entry name" value="PRIMOSOMAL PROTEIN N"/>
    <property type="match status" value="1"/>
</dbReference>
<evidence type="ECO:0000256" key="8">
    <source>
        <dbReference type="ARBA" id="ARBA00022840"/>
    </source>
</evidence>
<dbReference type="InterPro" id="IPR027417">
    <property type="entry name" value="P-loop_NTPase"/>
</dbReference>
<evidence type="ECO:0000256" key="12">
    <source>
        <dbReference type="HAMAP-Rule" id="MF_00983"/>
    </source>
</evidence>
<evidence type="ECO:0000256" key="5">
    <source>
        <dbReference type="ARBA" id="ARBA00022801"/>
    </source>
</evidence>
<dbReference type="GO" id="GO:0006270">
    <property type="term" value="P:DNA replication initiation"/>
    <property type="evidence" value="ECO:0007669"/>
    <property type="project" value="TreeGrafter"/>
</dbReference>
<keyword evidence="5 12" id="KW-0378">Hydrolase</keyword>
<dbReference type="Pfam" id="PF18319">
    <property type="entry name" value="Zn_ribbon_PriA"/>
    <property type="match status" value="1"/>
</dbReference>
<dbReference type="InterPro" id="IPR005259">
    <property type="entry name" value="PriA"/>
</dbReference>
<dbReference type="CDD" id="cd17929">
    <property type="entry name" value="DEXHc_priA"/>
    <property type="match status" value="1"/>
</dbReference>
<keyword evidence="6 12" id="KW-0347">Helicase</keyword>
<dbReference type="GO" id="GO:0006302">
    <property type="term" value="P:double-strand break repair"/>
    <property type="evidence" value="ECO:0007669"/>
    <property type="project" value="InterPro"/>
</dbReference>
<keyword evidence="8 12" id="KW-0067">ATP-binding</keyword>
<evidence type="ECO:0000256" key="4">
    <source>
        <dbReference type="ARBA" id="ARBA00022741"/>
    </source>
</evidence>
<dbReference type="FunFam" id="3.40.50.300:FF:000489">
    <property type="entry name" value="Primosome assembly protein PriA"/>
    <property type="match status" value="1"/>
</dbReference>
<proteinExistence type="inferred from homology"/>
<dbReference type="SMART" id="SM00487">
    <property type="entry name" value="DEXDc"/>
    <property type="match status" value="1"/>
</dbReference>
<comment type="subunit">
    <text evidence="12">Component of the replication restart primosome.</text>
</comment>
<keyword evidence="1 12" id="KW-0639">Primosome</keyword>
<dbReference type="EC" id="5.6.2.4" evidence="12"/>
<dbReference type="GO" id="GO:1990077">
    <property type="term" value="C:primosome complex"/>
    <property type="evidence" value="ECO:0007669"/>
    <property type="project" value="UniProtKB-UniRule"/>
</dbReference>
<dbReference type="SMART" id="SM00490">
    <property type="entry name" value="HELICc"/>
    <property type="match status" value="1"/>
</dbReference>
<dbReference type="GO" id="GO:0016887">
    <property type="term" value="F:ATP hydrolysis activity"/>
    <property type="evidence" value="ECO:0007669"/>
    <property type="project" value="RHEA"/>
</dbReference>
<dbReference type="InterPro" id="IPR042115">
    <property type="entry name" value="PriA_3primeBD_sf"/>
</dbReference>
<dbReference type="Pfam" id="PF18074">
    <property type="entry name" value="PriA_C"/>
    <property type="match status" value="1"/>
</dbReference>
<dbReference type="EMBL" id="FWXK01000001">
    <property type="protein sequence ID" value="SMC30479.1"/>
    <property type="molecule type" value="Genomic_DNA"/>
</dbReference>
<comment type="catalytic activity">
    <reaction evidence="12">
        <text>Couples ATP hydrolysis with the unwinding of duplex DNA by translocating in the 3'-5' direction.</text>
        <dbReference type="EC" id="5.6.2.4"/>
    </reaction>
</comment>
<protein>
    <recommendedName>
        <fullName evidence="12">Replication restart protein PriA</fullName>
    </recommendedName>
    <alternativeName>
        <fullName evidence="12">ATP-dependent DNA helicase PriA</fullName>
        <ecNumber evidence="12">5.6.2.4</ecNumber>
    </alternativeName>
    <alternativeName>
        <fullName evidence="12">DNA 3'-5' helicase PriA</fullName>
    </alternativeName>
</protein>
<dbReference type="InterPro" id="IPR011545">
    <property type="entry name" value="DEAD/DEAH_box_helicase_dom"/>
</dbReference>
<dbReference type="Gene3D" id="3.40.1440.60">
    <property type="entry name" value="PriA, 3(prime) DNA-binding domain"/>
    <property type="match status" value="1"/>
</dbReference>
<keyword evidence="2 12" id="KW-0235">DNA replication</keyword>
<dbReference type="RefSeq" id="WP_084097799.1">
    <property type="nucleotide sequence ID" value="NZ_FWXK01000001.1"/>
</dbReference>
<dbReference type="InterPro" id="IPR041222">
    <property type="entry name" value="PriA_3primeBD"/>
</dbReference>
<dbReference type="InterPro" id="IPR014001">
    <property type="entry name" value="Helicase_ATP-bd"/>
</dbReference>
<dbReference type="NCBIfam" id="TIGR00595">
    <property type="entry name" value="priA"/>
    <property type="match status" value="1"/>
</dbReference>
<dbReference type="HAMAP" id="MF_00983">
    <property type="entry name" value="PriA"/>
    <property type="match status" value="1"/>
</dbReference>
<evidence type="ECO:0000313" key="15">
    <source>
        <dbReference type="EMBL" id="SMC30479.1"/>
    </source>
</evidence>
<dbReference type="STRING" id="371602.SAMN04487984_0190"/>
<keyword evidence="10 12" id="KW-0413">Isomerase</keyword>
<dbReference type="Gene3D" id="3.40.50.300">
    <property type="entry name" value="P-loop containing nucleotide triphosphate hydrolases"/>
    <property type="match status" value="2"/>
</dbReference>
<dbReference type="GO" id="GO:0003677">
    <property type="term" value="F:DNA binding"/>
    <property type="evidence" value="ECO:0007669"/>
    <property type="project" value="UniProtKB-UniRule"/>
</dbReference>
<feature type="binding site" evidence="12">
    <location>
        <position position="520"/>
    </location>
    <ligand>
        <name>Zn(2+)</name>
        <dbReference type="ChEBI" id="CHEBI:29105"/>
        <label>2</label>
    </ligand>
</feature>
<dbReference type="OrthoDB" id="9759544at2"/>
<keyword evidence="3 12" id="KW-0479">Metal-binding</keyword>
<sequence length="805" mass="92882">MANNQRYAQVIVDVPTMQVNHPFDYIIPSQWANFVTPGMRVQVPFGVREVLGFVVEVSDESNIDRELKSISAVLDDEPVLTSEMLQLGKELATQLFTFQILCFQTMIPNLLKVDYTKVFVPLPTISWEHQQQFFSSQKEVSWDAANQNQQLATLMQLKSAGEVAVEYRLKDKKKIKKAYWIQPLLDYEELQEVESQLRPQATKQQDLVAVLMDLDGENISAKQLKASFNLSMQTIRSGERKGWLTVFEKEEKRDPYADLVTETVEPKTLFPEQQQAFNRILPDIHTHRHEVFLLQGVTGSGKTEVYLQLIQAARDLDKTALLLVPEIGLTPQMVNQLKGRFGNDVAVLHSQLTAGERFDEWRKLKHGEAHIAVGARSSIFAPLDNLGIIIIDEEHETTYKQNNAPRYHAREVAKWRGNYHQCPVVLGSATPSLETRARAQNGVYERLTLTKRTNHHELPDVQIVDMREEFKHKNYYQFSRKLRDAITETLARHEQVALMLNRRGYANYIQCMDCGHVFQCPNCDVSLTRHNEDKTLKCHYCGHTEALPQFCPECRGHHLQSFGTGTEKVEQEIMELFPEANVVRMDNDTTRRKGSHQKILNKVANHEADILLGTQMIAKGLDFPNITLVGIINADTSLYLPNFRASEQTFQLITQMSGRAGRGDLPGQVFVQTFNPEHYALQFAKAHDYEKFYAYEMRYRKLNHYSPYVFTIRLTVSHFDEKTGLRTAFKIRRLLQEADVPQTRILGPSQSAIARINNQYYFQVLYHYRNRHAIQPILETIKNKAQEWDRDHIHVMMDVEPMSFM</sequence>
<feature type="domain" description="Helicase ATP-binding" evidence="13">
    <location>
        <begin position="283"/>
        <end position="449"/>
    </location>
</feature>
<evidence type="ECO:0000256" key="6">
    <source>
        <dbReference type="ARBA" id="ARBA00022806"/>
    </source>
</evidence>
<dbReference type="GO" id="GO:0006269">
    <property type="term" value="P:DNA replication, synthesis of primer"/>
    <property type="evidence" value="ECO:0007669"/>
    <property type="project" value="UniProtKB-KW"/>
</dbReference>
<evidence type="ECO:0000256" key="1">
    <source>
        <dbReference type="ARBA" id="ARBA00022515"/>
    </source>
</evidence>
<comment type="similarity">
    <text evidence="12">Belongs to the helicase family. PriA subfamily.</text>
</comment>
<dbReference type="InterPro" id="IPR001650">
    <property type="entry name" value="Helicase_C-like"/>
</dbReference>
<dbReference type="Pfam" id="PF00270">
    <property type="entry name" value="DEAD"/>
    <property type="match status" value="1"/>
</dbReference>
<keyword evidence="7 12" id="KW-0862">Zinc</keyword>
<dbReference type="GO" id="GO:0043138">
    <property type="term" value="F:3'-5' DNA helicase activity"/>
    <property type="evidence" value="ECO:0007669"/>
    <property type="project" value="UniProtKB-EC"/>
</dbReference>
<dbReference type="Pfam" id="PF00271">
    <property type="entry name" value="Helicase_C"/>
    <property type="match status" value="1"/>
</dbReference>
<dbReference type="SUPFAM" id="SSF52540">
    <property type="entry name" value="P-loop containing nucleoside triphosphate hydrolases"/>
    <property type="match status" value="2"/>
</dbReference>
<organism evidence="15 16">
    <name type="scientific">Aerococcus suis</name>
    <dbReference type="NCBI Taxonomy" id="371602"/>
    <lineage>
        <taxon>Bacteria</taxon>
        <taxon>Bacillati</taxon>
        <taxon>Bacillota</taxon>
        <taxon>Bacilli</taxon>
        <taxon>Lactobacillales</taxon>
        <taxon>Aerococcaceae</taxon>
        <taxon>Aerococcus</taxon>
    </lineage>
</organism>
<dbReference type="InterPro" id="IPR041236">
    <property type="entry name" value="PriA_C"/>
</dbReference>
<reference evidence="16" key="1">
    <citation type="submission" date="2017-04" db="EMBL/GenBank/DDBJ databases">
        <authorList>
            <person name="Varghese N."/>
            <person name="Submissions S."/>
        </authorList>
    </citation>
    <scope>NUCLEOTIDE SEQUENCE [LARGE SCALE GENOMIC DNA]</scope>
    <source>
        <strain evidence="16">DSM 21500</strain>
    </source>
</reference>
<dbReference type="InterPro" id="IPR040498">
    <property type="entry name" value="PriA_CRR"/>
</dbReference>
<dbReference type="Proteomes" id="UP000243884">
    <property type="component" value="Unassembled WGS sequence"/>
</dbReference>
<gene>
    <name evidence="12" type="primary">priA</name>
    <name evidence="15" type="ORF">SAMN04487984_0190</name>
</gene>
<comment type="cofactor">
    <cofactor evidence="12">
        <name>Zn(2+)</name>
        <dbReference type="ChEBI" id="CHEBI:29105"/>
    </cofactor>
    <text evidence="12">Binds 2 zinc ions per subunit.</text>
</comment>
<dbReference type="GO" id="GO:0006310">
    <property type="term" value="P:DNA recombination"/>
    <property type="evidence" value="ECO:0007669"/>
    <property type="project" value="InterPro"/>
</dbReference>
<evidence type="ECO:0000256" key="9">
    <source>
        <dbReference type="ARBA" id="ARBA00023125"/>
    </source>
</evidence>
<evidence type="ECO:0000313" key="16">
    <source>
        <dbReference type="Proteomes" id="UP000243884"/>
    </source>
</evidence>
<feature type="binding site" evidence="12">
    <location>
        <position position="551"/>
    </location>
    <ligand>
        <name>Zn(2+)</name>
        <dbReference type="ChEBI" id="CHEBI:29105"/>
        <label>1</label>
    </ligand>
</feature>
<dbReference type="NCBIfam" id="NF004066">
    <property type="entry name" value="PRK05580.1-3"/>
    <property type="match status" value="1"/>
</dbReference>